<reference evidence="3 4" key="1">
    <citation type="submission" date="2016-06" db="EMBL/GenBank/DDBJ databases">
        <title>Evolution of pathogenesis and genome organization in the Tremellales.</title>
        <authorList>
            <person name="Cuomo C."/>
            <person name="Litvintseva A."/>
            <person name="Heitman J."/>
            <person name="Chen Y."/>
            <person name="Sun S."/>
            <person name="Springer D."/>
            <person name="Dromer F."/>
            <person name="Young S."/>
            <person name="Zeng Q."/>
            <person name="Chapman S."/>
            <person name="Gujja S."/>
            <person name="Saif S."/>
            <person name="Birren B."/>
        </authorList>
    </citation>
    <scope>NUCLEOTIDE SEQUENCE [LARGE SCALE GENOMIC DNA]</scope>
    <source>
        <strain evidence="3 4">ATCC 28783</strain>
    </source>
</reference>
<accession>A0A4Q1BVX1</accession>
<dbReference type="Pfam" id="PF13805">
    <property type="entry name" value="Pil1"/>
    <property type="match status" value="1"/>
</dbReference>
<feature type="compositionally biased region" description="Polar residues" evidence="2">
    <location>
        <begin position="35"/>
        <end position="44"/>
    </location>
</feature>
<dbReference type="GO" id="GO:0070941">
    <property type="term" value="P:eisosome assembly"/>
    <property type="evidence" value="ECO:0007669"/>
    <property type="project" value="TreeGrafter"/>
</dbReference>
<feature type="coiled-coil region" evidence="1">
    <location>
        <begin position="157"/>
        <end position="229"/>
    </location>
</feature>
<dbReference type="EMBL" id="SDIL01000002">
    <property type="protein sequence ID" value="RXK42303.1"/>
    <property type="molecule type" value="Genomic_DNA"/>
</dbReference>
<organism evidence="3 4">
    <name type="scientific">Tremella mesenterica</name>
    <name type="common">Jelly fungus</name>
    <dbReference type="NCBI Taxonomy" id="5217"/>
    <lineage>
        <taxon>Eukaryota</taxon>
        <taxon>Fungi</taxon>
        <taxon>Dikarya</taxon>
        <taxon>Basidiomycota</taxon>
        <taxon>Agaricomycotina</taxon>
        <taxon>Tremellomycetes</taxon>
        <taxon>Tremellales</taxon>
        <taxon>Tremellaceae</taxon>
        <taxon>Tremella</taxon>
    </lineage>
</organism>
<dbReference type="PANTHER" id="PTHR31962">
    <property type="entry name" value="SPHINGOLIPID LONG CHAIN BASE-RESPONSIVE PROTEIN PIL1"/>
    <property type="match status" value="1"/>
</dbReference>
<dbReference type="Proteomes" id="UP000289152">
    <property type="component" value="Unassembled WGS sequence"/>
</dbReference>
<feature type="region of interest" description="Disordered" evidence="2">
    <location>
        <begin position="1"/>
        <end position="61"/>
    </location>
</feature>
<dbReference type="GO" id="GO:0008289">
    <property type="term" value="F:lipid binding"/>
    <property type="evidence" value="ECO:0007669"/>
    <property type="project" value="TreeGrafter"/>
</dbReference>
<evidence type="ECO:0000256" key="1">
    <source>
        <dbReference type="SAM" id="Coils"/>
    </source>
</evidence>
<evidence type="ECO:0000313" key="3">
    <source>
        <dbReference type="EMBL" id="RXK42303.1"/>
    </source>
</evidence>
<dbReference type="STRING" id="5217.A0A4Q1BVX1"/>
<keyword evidence="1" id="KW-0175">Coiled coil</keyword>
<comment type="caution">
    <text evidence="3">The sequence shown here is derived from an EMBL/GenBank/DDBJ whole genome shotgun (WGS) entry which is preliminary data.</text>
</comment>
<feature type="region of interest" description="Disordered" evidence="2">
    <location>
        <begin position="348"/>
        <end position="401"/>
    </location>
</feature>
<gene>
    <name evidence="3" type="ORF">M231_00293</name>
</gene>
<feature type="compositionally biased region" description="Polar residues" evidence="2">
    <location>
        <begin position="621"/>
        <end position="633"/>
    </location>
</feature>
<dbReference type="GO" id="GO:0006897">
    <property type="term" value="P:endocytosis"/>
    <property type="evidence" value="ECO:0007669"/>
    <property type="project" value="TreeGrafter"/>
</dbReference>
<proteinExistence type="predicted"/>
<dbReference type="GO" id="GO:0036286">
    <property type="term" value="C:eisosome filament"/>
    <property type="evidence" value="ECO:0007669"/>
    <property type="project" value="TreeGrafter"/>
</dbReference>
<dbReference type="PANTHER" id="PTHR31962:SF6">
    <property type="entry name" value="EISOSOME COMPONENT PIL1-DOMAIN-CONTAINING PROTEIN"/>
    <property type="match status" value="1"/>
</dbReference>
<dbReference type="Gene3D" id="1.20.1270.60">
    <property type="entry name" value="Arfaptin homology (AH) domain/BAR domain"/>
    <property type="match status" value="1"/>
</dbReference>
<name>A0A4Q1BVX1_TREME</name>
<dbReference type="VEuPathDB" id="FungiDB:TREMEDRAFT_74265"/>
<evidence type="ECO:0000313" key="4">
    <source>
        <dbReference type="Proteomes" id="UP000289152"/>
    </source>
</evidence>
<dbReference type="InterPro" id="IPR028245">
    <property type="entry name" value="PIL1/LSP1"/>
</dbReference>
<dbReference type="InParanoid" id="A0A4Q1BVX1"/>
<dbReference type="GO" id="GO:0005886">
    <property type="term" value="C:plasma membrane"/>
    <property type="evidence" value="ECO:0007669"/>
    <property type="project" value="TreeGrafter"/>
</dbReference>
<feature type="region of interest" description="Disordered" evidence="2">
    <location>
        <begin position="532"/>
        <end position="661"/>
    </location>
</feature>
<sequence length="661" mass="70623">MSLRGASGKFSLPSFGRKNTGTEPTSPSREYGNDSDFSPASPTRENGHSAGGGGGGGGLAGMDNFGRSLGKKIAHQSLLPALGNKDQRALQDIIALEKGVLSMTEKLAIDTQKAATALPVYGAQEGADLQDVLGHSATLLSRLSTALTVFTQHQASLRGCLKRIREREEALADLKRRRRDTGNKAENAEKKLAKMGPENKGLPQQTELLERLRQEMRQLDTEIVTEESKLGDFKRQIVKEALSFKFGGLEELGEKMCIIGELGKLLLEEIPLEETPPGYGRAPYNGFDNTSNAVNEANKCLATVEFHASNASPKPPGLPQPVSMLPLTAPNLPRLSGDRISAAEEFAHYPGNAVSPESKPTSRDYMNASYSNPSDPYTSDPSQSQSNIYDEFGGMRPPPTGILNASGSGSGAHVVWQGPTEEALNVNEHDYERVQQREMDQEAAAWQSVSEGVTTTEVPEIQVPIENEEVPTSPWEPLNVKRDHSVTPTPDPLNPLATLGTPINPNSIPTGNGVGVGVKDDLLPPPNMAQLTTRIPTPATGEFYTPSEGPDPLNEIRTTVPRPSSPALSIPPPQPGGGGGKISAAAFRRPRPLPRNSEGEELPSPGGIRRLPVPPSGGFTSGNSGPNQMNPTPNEGREEDAFPTAEAIPSPPPTYGEENLR</sequence>
<feature type="compositionally biased region" description="Gly residues" evidence="2">
    <location>
        <begin position="49"/>
        <end position="60"/>
    </location>
</feature>
<dbReference type="InterPro" id="IPR027267">
    <property type="entry name" value="AH/BAR_dom_sf"/>
</dbReference>
<dbReference type="AlphaFoldDB" id="A0A4Q1BVX1"/>
<keyword evidence="4" id="KW-1185">Reference proteome</keyword>
<dbReference type="OrthoDB" id="5599269at2759"/>
<feature type="compositionally biased region" description="Polar residues" evidence="2">
    <location>
        <begin position="368"/>
        <end position="388"/>
    </location>
</feature>
<feature type="compositionally biased region" description="Polar residues" evidence="2">
    <location>
        <begin position="17"/>
        <end position="28"/>
    </location>
</feature>
<protein>
    <submittedName>
        <fullName evidence="3">Uncharacterized protein</fullName>
    </submittedName>
</protein>
<evidence type="ECO:0000256" key="2">
    <source>
        <dbReference type="SAM" id="MobiDB-lite"/>
    </source>
</evidence>